<dbReference type="Gene3D" id="1.10.260.40">
    <property type="entry name" value="lambda repressor-like DNA-binding domains"/>
    <property type="match status" value="1"/>
</dbReference>
<dbReference type="Gene3D" id="3.30.65.10">
    <property type="entry name" value="Bacterial Topoisomerase I, domain 1"/>
    <property type="match status" value="1"/>
</dbReference>
<feature type="non-terminal residue" evidence="2">
    <location>
        <position position="196"/>
    </location>
</feature>
<dbReference type="Pfam" id="PF13560">
    <property type="entry name" value="HTH_31"/>
    <property type="match status" value="1"/>
</dbReference>
<dbReference type="SMART" id="SM00530">
    <property type="entry name" value="HTH_XRE"/>
    <property type="match status" value="1"/>
</dbReference>
<proteinExistence type="predicted"/>
<dbReference type="SUPFAM" id="SSF47413">
    <property type="entry name" value="lambda repressor-like DNA-binding domains"/>
    <property type="match status" value="1"/>
</dbReference>
<organism evidence="2">
    <name type="scientific">marine metagenome</name>
    <dbReference type="NCBI Taxonomy" id="408172"/>
    <lineage>
        <taxon>unclassified sequences</taxon>
        <taxon>metagenomes</taxon>
        <taxon>ecological metagenomes</taxon>
    </lineage>
</organism>
<name>A0A382Z131_9ZZZZ</name>
<dbReference type="AlphaFoldDB" id="A0A382Z131"/>
<dbReference type="GO" id="GO:0003677">
    <property type="term" value="F:DNA binding"/>
    <property type="evidence" value="ECO:0007669"/>
    <property type="project" value="InterPro"/>
</dbReference>
<dbReference type="SUPFAM" id="SSF57783">
    <property type="entry name" value="Zinc beta-ribbon"/>
    <property type="match status" value="1"/>
</dbReference>
<dbReference type="EMBL" id="UINC01179962">
    <property type="protein sequence ID" value="SVD88909.1"/>
    <property type="molecule type" value="Genomic_DNA"/>
</dbReference>
<reference evidence="2" key="1">
    <citation type="submission" date="2018-05" db="EMBL/GenBank/DDBJ databases">
        <authorList>
            <person name="Lanie J.A."/>
            <person name="Ng W.-L."/>
            <person name="Kazmierczak K.M."/>
            <person name="Andrzejewski T.M."/>
            <person name="Davidsen T.M."/>
            <person name="Wayne K.J."/>
            <person name="Tettelin H."/>
            <person name="Glass J.I."/>
            <person name="Rusch D."/>
            <person name="Podicherti R."/>
            <person name="Tsui H.-C.T."/>
            <person name="Winkler M.E."/>
        </authorList>
    </citation>
    <scope>NUCLEOTIDE SEQUENCE</scope>
</reference>
<sequence>MIQALNELDFGSFLRNHREEHRISLRQLARATGLDLAYLSRLERGLNRVPQADRINQIVNALCQYQGLSTDECDRLRRRVLDEAGYLVKDDDLIADLSNRFADKLRDAGMQEAYVIDAVQQVSLDQMRKVLLGDERLEIRNFYDVSPDQIQKRRSRGEQVVTLAGKKPSSDVRCPLCDSPMVLRKGNFGMFWGCTK</sequence>
<evidence type="ECO:0000313" key="2">
    <source>
        <dbReference type="EMBL" id="SVD88909.1"/>
    </source>
</evidence>
<dbReference type="PROSITE" id="PS50943">
    <property type="entry name" value="HTH_CROC1"/>
    <property type="match status" value="1"/>
</dbReference>
<dbReference type="CDD" id="cd00093">
    <property type="entry name" value="HTH_XRE"/>
    <property type="match status" value="1"/>
</dbReference>
<evidence type="ECO:0000259" key="1">
    <source>
        <dbReference type="PROSITE" id="PS50943"/>
    </source>
</evidence>
<accession>A0A382Z131</accession>
<protein>
    <recommendedName>
        <fullName evidence="1">HTH cro/C1-type domain-containing protein</fullName>
    </recommendedName>
</protein>
<feature type="domain" description="HTH cro/C1-type" evidence="1">
    <location>
        <begin position="14"/>
        <end position="68"/>
    </location>
</feature>
<gene>
    <name evidence="2" type="ORF">METZ01_LOCUS441763</name>
</gene>
<dbReference type="InterPro" id="IPR001387">
    <property type="entry name" value="Cro/C1-type_HTH"/>
</dbReference>
<dbReference type="InterPro" id="IPR010982">
    <property type="entry name" value="Lambda_DNA-bd_dom_sf"/>
</dbReference>